<comment type="caution">
    <text evidence="1">The sequence shown here is derived from an EMBL/GenBank/DDBJ whole genome shotgun (WGS) entry which is preliminary data.</text>
</comment>
<dbReference type="Proteomes" id="UP000238338">
    <property type="component" value="Unassembled WGS sequence"/>
</dbReference>
<dbReference type="EMBL" id="PVEP01000015">
    <property type="protein sequence ID" value="PQV52870.1"/>
    <property type="molecule type" value="Genomic_DNA"/>
</dbReference>
<proteinExistence type="predicted"/>
<name>A0A2S8RWE1_9RHOB</name>
<gene>
    <name evidence="1" type="ORF">LX70_03976</name>
</gene>
<accession>A0A2S8RWE1</accession>
<organism evidence="1 2">
    <name type="scientific">Albidovulum denitrificans</name>
    <dbReference type="NCBI Taxonomy" id="404881"/>
    <lineage>
        <taxon>Bacteria</taxon>
        <taxon>Pseudomonadati</taxon>
        <taxon>Pseudomonadota</taxon>
        <taxon>Alphaproteobacteria</taxon>
        <taxon>Rhodobacterales</taxon>
        <taxon>Paracoccaceae</taxon>
        <taxon>Albidovulum</taxon>
    </lineage>
</organism>
<evidence type="ECO:0000313" key="1">
    <source>
        <dbReference type="EMBL" id="PQV52870.1"/>
    </source>
</evidence>
<dbReference type="RefSeq" id="WP_170076261.1">
    <property type="nucleotide sequence ID" value="NZ_PVEP01000015.1"/>
</dbReference>
<evidence type="ECO:0000313" key="2">
    <source>
        <dbReference type="Proteomes" id="UP000238338"/>
    </source>
</evidence>
<keyword evidence="2" id="KW-1185">Reference proteome</keyword>
<protein>
    <submittedName>
        <fullName evidence="1">Uncharacterized protein</fullName>
    </submittedName>
</protein>
<reference evidence="1 2" key="1">
    <citation type="submission" date="2018-02" db="EMBL/GenBank/DDBJ databases">
        <title>Genomic Encyclopedia of Archaeal and Bacterial Type Strains, Phase II (KMG-II): from individual species to whole genera.</title>
        <authorList>
            <person name="Goeker M."/>
        </authorList>
    </citation>
    <scope>NUCLEOTIDE SEQUENCE [LARGE SCALE GENOMIC DNA]</scope>
    <source>
        <strain evidence="1 2">DSM 18921</strain>
    </source>
</reference>
<dbReference type="AlphaFoldDB" id="A0A2S8RWE1"/>
<sequence length="52" mass="5785">MKPALHNIRRRQAEQRRRLFILTAAFVASIVVAQLAEAAWTDHNAARIASGS</sequence>